<protein>
    <submittedName>
        <fullName evidence="2">Uncharacterized protein</fullName>
    </submittedName>
</protein>
<sequence>MNIKKVNGILTVAFYILLVLTLVFFLLFKQTEQRWLYLVPGFLAIGVRLASYFMRSFKR</sequence>
<evidence type="ECO:0000313" key="2">
    <source>
        <dbReference type="EMBL" id="PVZ09174.1"/>
    </source>
</evidence>
<evidence type="ECO:0000256" key="1">
    <source>
        <dbReference type="SAM" id="Phobius"/>
    </source>
</evidence>
<dbReference type="OrthoDB" id="1013527at2"/>
<comment type="caution">
    <text evidence="2">The sequence shown here is derived from an EMBL/GenBank/DDBJ whole genome shotgun (WGS) entry which is preliminary data.</text>
</comment>
<keyword evidence="1" id="KW-0812">Transmembrane</keyword>
<dbReference type="EMBL" id="QEKY01000010">
    <property type="protein sequence ID" value="PVZ09174.1"/>
    <property type="molecule type" value="Genomic_DNA"/>
</dbReference>
<proteinExistence type="predicted"/>
<dbReference type="Proteomes" id="UP000245462">
    <property type="component" value="Unassembled WGS sequence"/>
</dbReference>
<gene>
    <name evidence="2" type="ORF">C7382_11041</name>
</gene>
<evidence type="ECO:0000313" key="3">
    <source>
        <dbReference type="Proteomes" id="UP000245462"/>
    </source>
</evidence>
<keyword evidence="3" id="KW-1185">Reference proteome</keyword>
<accession>A0A2U1FAI1</accession>
<reference evidence="2 3" key="1">
    <citation type="submission" date="2018-04" db="EMBL/GenBank/DDBJ databases">
        <title>Genomic Encyclopedia of Type Strains, Phase IV (KMG-IV): sequencing the most valuable type-strain genomes for metagenomic binning, comparative biology and taxonomic classification.</title>
        <authorList>
            <person name="Goeker M."/>
        </authorList>
    </citation>
    <scope>NUCLEOTIDE SEQUENCE [LARGE SCALE GENOMIC DNA]</scope>
    <source>
        <strain evidence="2 3">DSM 28520</strain>
    </source>
</reference>
<keyword evidence="1" id="KW-1133">Transmembrane helix</keyword>
<feature type="transmembrane region" description="Helical" evidence="1">
    <location>
        <begin position="7"/>
        <end position="28"/>
    </location>
</feature>
<dbReference type="AlphaFoldDB" id="A0A2U1FAI1"/>
<organism evidence="2 3">
    <name type="scientific">Porphyromonas loveana</name>
    <dbReference type="NCBI Taxonomy" id="1884669"/>
    <lineage>
        <taxon>Bacteria</taxon>
        <taxon>Pseudomonadati</taxon>
        <taxon>Bacteroidota</taxon>
        <taxon>Bacteroidia</taxon>
        <taxon>Bacteroidales</taxon>
        <taxon>Porphyromonadaceae</taxon>
        <taxon>Porphyromonas</taxon>
    </lineage>
</organism>
<keyword evidence="1" id="KW-0472">Membrane</keyword>
<name>A0A2U1FAI1_9PORP</name>
<feature type="transmembrane region" description="Helical" evidence="1">
    <location>
        <begin position="34"/>
        <end position="54"/>
    </location>
</feature>